<dbReference type="GO" id="GO:0005856">
    <property type="term" value="C:cytoskeleton"/>
    <property type="evidence" value="ECO:0007669"/>
    <property type="project" value="InterPro"/>
</dbReference>
<dbReference type="EnsemblMetazoa" id="BGLB029057-RA">
    <property type="protein sequence ID" value="BGLB029057-PA"/>
    <property type="gene ID" value="BGLB029057"/>
</dbReference>
<gene>
    <name evidence="1" type="primary">106074497</name>
</gene>
<dbReference type="SMART" id="SM00250">
    <property type="entry name" value="PLEC"/>
    <property type="match status" value="3"/>
</dbReference>
<name>A0A2C9LAR6_BIOGL</name>
<proteinExistence type="predicted"/>
<accession>A0A2C9LAR6</accession>
<evidence type="ECO:0000313" key="2">
    <source>
        <dbReference type="Proteomes" id="UP000076420"/>
    </source>
</evidence>
<reference evidence="1" key="1">
    <citation type="submission" date="2020-05" db="UniProtKB">
        <authorList>
            <consortium name="EnsemblMetazoa"/>
        </authorList>
    </citation>
    <scope>IDENTIFICATION</scope>
    <source>
        <strain evidence="1">BB02</strain>
    </source>
</reference>
<dbReference type="AlphaFoldDB" id="A0A2C9LAR6"/>
<dbReference type="KEGG" id="bgt:106074497"/>
<dbReference type="InterPro" id="IPR035915">
    <property type="entry name" value="Plakin_repeat_sf"/>
</dbReference>
<dbReference type="STRING" id="6526.A0A2C9LAR6"/>
<dbReference type="Gene3D" id="3.90.1290.10">
    <property type="entry name" value="Plakin repeat"/>
    <property type="match status" value="1"/>
</dbReference>
<protein>
    <submittedName>
        <fullName evidence="1">Uncharacterized protein</fullName>
    </submittedName>
</protein>
<dbReference type="InterPro" id="IPR001101">
    <property type="entry name" value="Plectin_repeat"/>
</dbReference>
<evidence type="ECO:0000313" key="1">
    <source>
        <dbReference type="EnsemblMetazoa" id="BGLB029057-PA"/>
    </source>
</evidence>
<organism evidence="1 2">
    <name type="scientific">Biomphalaria glabrata</name>
    <name type="common">Bloodfluke planorb</name>
    <name type="synonym">Freshwater snail</name>
    <dbReference type="NCBI Taxonomy" id="6526"/>
    <lineage>
        <taxon>Eukaryota</taxon>
        <taxon>Metazoa</taxon>
        <taxon>Spiralia</taxon>
        <taxon>Lophotrochozoa</taxon>
        <taxon>Mollusca</taxon>
        <taxon>Gastropoda</taxon>
        <taxon>Heterobranchia</taxon>
        <taxon>Euthyneura</taxon>
        <taxon>Panpulmonata</taxon>
        <taxon>Hygrophila</taxon>
        <taxon>Lymnaeoidea</taxon>
        <taxon>Planorbidae</taxon>
        <taxon>Biomphalaria</taxon>
    </lineage>
</organism>
<dbReference type="Pfam" id="PF00681">
    <property type="entry name" value="Plectin"/>
    <property type="match status" value="1"/>
</dbReference>
<dbReference type="VEuPathDB" id="VectorBase:BGLAX_043389"/>
<sequence length="339" mass="37738">MFMVKDLGSNYTYTSKAYFERVVPTYEIDIITKETKMTAFKSDLYIFERNRDKTLVGHTIKKTKADSIQAAVGEDVVDGLPDVSFQSTLKNFAISGIVDPRTKQRLTISQALAKGVLNTDFGTYNNLEKGEIIPIIEAIARGYISVDYENHEQALNELETKVYTVSGVVNPKTGEIVSAKESINSGLFNLKTGKFTNPVTGEELSLCDAVRAGYILADSALQDEDNPLFSTSTSIVLEDAKYTVLAVTNLSTGQDVSLSQAIKDGIIDPIHGIYKNNWTGETMPIEEAFKRGYIKGKLFDPLQDKEDENVLCYQQLQGQETNLESWSTSRWKSSVFRPE</sequence>
<dbReference type="VEuPathDB" id="VectorBase:BGLB029057"/>
<dbReference type="Proteomes" id="UP000076420">
    <property type="component" value="Unassembled WGS sequence"/>
</dbReference>
<dbReference type="SUPFAM" id="SSF75399">
    <property type="entry name" value="Plakin repeat"/>
    <property type="match status" value="2"/>
</dbReference>